<evidence type="ECO:0008006" key="4">
    <source>
        <dbReference type="Google" id="ProtNLM"/>
    </source>
</evidence>
<dbReference type="InterPro" id="IPR034660">
    <property type="entry name" value="DinB/YfiT-like"/>
</dbReference>
<dbReference type="Proteomes" id="UP000326509">
    <property type="component" value="Unassembled WGS sequence"/>
</dbReference>
<keyword evidence="3" id="KW-1185">Reference proteome</keyword>
<proteinExistence type="predicted"/>
<evidence type="ECO:0000313" key="2">
    <source>
        <dbReference type="EMBL" id="GER61002.1"/>
    </source>
</evidence>
<evidence type="ECO:0000256" key="1">
    <source>
        <dbReference type="SAM" id="SignalP"/>
    </source>
</evidence>
<dbReference type="Pfam" id="PF04978">
    <property type="entry name" value="MST"/>
    <property type="match status" value="1"/>
</dbReference>
<feature type="signal peptide" evidence="1">
    <location>
        <begin position="1"/>
        <end position="21"/>
    </location>
</feature>
<reference evidence="2 3" key="1">
    <citation type="submission" date="2019-08" db="EMBL/GenBank/DDBJ databases">
        <title>Draft genome sequence of Ulvibacter marinus type strain NBRC 109484.</title>
        <authorList>
            <person name="Kawano K."/>
            <person name="Ushijima N."/>
            <person name="Kihara M."/>
            <person name="Itoh H."/>
        </authorList>
    </citation>
    <scope>NUCLEOTIDE SEQUENCE [LARGE SCALE GENOMIC DNA]</scope>
    <source>
        <strain evidence="2 3">NBRC 109484</strain>
    </source>
</reference>
<accession>A0A5J4J281</accession>
<evidence type="ECO:0000313" key="3">
    <source>
        <dbReference type="Proteomes" id="UP000326509"/>
    </source>
</evidence>
<comment type="caution">
    <text evidence="2">The sequence shown here is derived from an EMBL/GenBank/DDBJ whole genome shotgun (WGS) entry which is preliminary data.</text>
</comment>
<protein>
    <recommendedName>
        <fullName evidence="4">DinB family protein</fullName>
    </recommendedName>
</protein>
<dbReference type="AlphaFoldDB" id="A0A5J4J281"/>
<dbReference type="SUPFAM" id="SSF109854">
    <property type="entry name" value="DinB/YfiT-like putative metalloenzymes"/>
    <property type="match status" value="1"/>
</dbReference>
<dbReference type="InterPro" id="IPR007061">
    <property type="entry name" value="MST-like"/>
</dbReference>
<keyword evidence="1" id="KW-0732">Signal</keyword>
<dbReference type="Gene3D" id="1.20.120.450">
    <property type="entry name" value="dinb family like domain"/>
    <property type="match status" value="1"/>
</dbReference>
<name>A0A5J4J281_9FLAO</name>
<dbReference type="RefSeq" id="WP_151675430.1">
    <property type="nucleotide sequence ID" value="NZ_BKCG01000014.1"/>
</dbReference>
<sequence>MKLLFKCFLICLVLPVISTNAQEINSTKGYDTHIGVMVYMLEDLKSEIVSSTRGLNQFETDFQFDKQANSIGAIILHLAAVEVAYQKTSFGEYMNNEYEKEEQELLEMSIDLDTTKELLKEKPIKYYLSIYKKVRKNTLRELKNRNDNWWTKNSHWAWFHVMEHQANHYGQIKLIKARFPK</sequence>
<gene>
    <name evidence="2" type="ORF">ULMA_31100</name>
</gene>
<organism evidence="2 3">
    <name type="scientific">Patiriisocius marinus</name>
    <dbReference type="NCBI Taxonomy" id="1397112"/>
    <lineage>
        <taxon>Bacteria</taxon>
        <taxon>Pseudomonadati</taxon>
        <taxon>Bacteroidota</taxon>
        <taxon>Flavobacteriia</taxon>
        <taxon>Flavobacteriales</taxon>
        <taxon>Flavobacteriaceae</taxon>
        <taxon>Patiriisocius</taxon>
    </lineage>
</organism>
<feature type="chain" id="PRO_5023907021" description="DinB family protein" evidence="1">
    <location>
        <begin position="22"/>
        <end position="181"/>
    </location>
</feature>
<dbReference type="OrthoDB" id="117483at2"/>
<dbReference type="EMBL" id="BKCG01000014">
    <property type="protein sequence ID" value="GER61002.1"/>
    <property type="molecule type" value="Genomic_DNA"/>
</dbReference>